<sequence>MRRLCGARVAWFSTEASKTGAYIPHAEESAYVLDRRRYRKELNELRKKYMLEIEALEAEKATEEAKARAEIEAQKEQKRKEKAIRRAEIELRLQKEEQELNAVQAAAFKAQMTRWRKWKHDKQDELREELNCLLVKESPEWILDPEKITPELFDSQLVIEGFFPPQDPKHTRSRDIRPYETLLETQFPIHSRLAPQEENPLDRDIRKRNDDEWRGHMIYVEGEEVPEAQGFEASASPENLDPEDVEVGLPEVSGETNEADEDLKK</sequence>
<name>A0A7S3YGG2_9EUKA</name>
<protein>
    <submittedName>
        <fullName evidence="3">Uncharacterized protein</fullName>
    </submittedName>
</protein>
<evidence type="ECO:0000256" key="2">
    <source>
        <dbReference type="SAM" id="MobiDB-lite"/>
    </source>
</evidence>
<gene>
    <name evidence="3" type="ORF">LGLO00237_LOCUS4580</name>
</gene>
<organism evidence="3">
    <name type="scientific">Lotharella globosa</name>
    <dbReference type="NCBI Taxonomy" id="91324"/>
    <lineage>
        <taxon>Eukaryota</taxon>
        <taxon>Sar</taxon>
        <taxon>Rhizaria</taxon>
        <taxon>Cercozoa</taxon>
        <taxon>Chlorarachniophyceae</taxon>
        <taxon>Lotharella</taxon>
    </lineage>
</organism>
<evidence type="ECO:0000256" key="1">
    <source>
        <dbReference type="SAM" id="Coils"/>
    </source>
</evidence>
<dbReference type="AlphaFoldDB" id="A0A7S3YGG2"/>
<proteinExistence type="predicted"/>
<keyword evidence="1" id="KW-0175">Coiled coil</keyword>
<evidence type="ECO:0000313" key="3">
    <source>
        <dbReference type="EMBL" id="CAE0650894.1"/>
    </source>
</evidence>
<feature type="coiled-coil region" evidence="1">
    <location>
        <begin position="35"/>
        <end position="106"/>
    </location>
</feature>
<accession>A0A7S3YGG2</accession>
<dbReference type="EMBL" id="HBIV01006294">
    <property type="protein sequence ID" value="CAE0650894.1"/>
    <property type="molecule type" value="Transcribed_RNA"/>
</dbReference>
<feature type="region of interest" description="Disordered" evidence="2">
    <location>
        <begin position="223"/>
        <end position="265"/>
    </location>
</feature>
<reference evidence="3" key="1">
    <citation type="submission" date="2021-01" db="EMBL/GenBank/DDBJ databases">
        <authorList>
            <person name="Corre E."/>
            <person name="Pelletier E."/>
            <person name="Niang G."/>
            <person name="Scheremetjew M."/>
            <person name="Finn R."/>
            <person name="Kale V."/>
            <person name="Holt S."/>
            <person name="Cochrane G."/>
            <person name="Meng A."/>
            <person name="Brown T."/>
            <person name="Cohen L."/>
        </authorList>
    </citation>
    <scope>NUCLEOTIDE SEQUENCE</scope>
    <source>
        <strain evidence="3">CCCM811</strain>
    </source>
</reference>